<dbReference type="Proteomes" id="UP000664966">
    <property type="component" value="Chromosome"/>
</dbReference>
<dbReference type="SUPFAM" id="SSF52540">
    <property type="entry name" value="P-loop containing nucleoside triphosphate hydrolases"/>
    <property type="match status" value="1"/>
</dbReference>
<dbReference type="Gene3D" id="3.40.50.300">
    <property type="entry name" value="P-loop containing nucleotide triphosphate hydrolases"/>
    <property type="match status" value="1"/>
</dbReference>
<dbReference type="EMBL" id="JAAGTY010000011">
    <property type="protein sequence ID" value="NDW41714.1"/>
    <property type="molecule type" value="Genomic_DNA"/>
</dbReference>
<dbReference type="InterPro" id="IPR003959">
    <property type="entry name" value="ATPase_AAA_core"/>
</dbReference>
<name>A0A506K1N8_ACIBA</name>
<evidence type="ECO:0000313" key="3">
    <source>
        <dbReference type="EMBL" id="QTK44064.1"/>
    </source>
</evidence>
<evidence type="ECO:0000259" key="1">
    <source>
        <dbReference type="Pfam" id="PF13304"/>
    </source>
</evidence>
<proteinExistence type="predicted"/>
<dbReference type="InterPro" id="IPR051396">
    <property type="entry name" value="Bact_Antivir_Def_Nuclease"/>
</dbReference>
<dbReference type="GO" id="GO:0005524">
    <property type="term" value="F:ATP binding"/>
    <property type="evidence" value="ECO:0007669"/>
    <property type="project" value="InterPro"/>
</dbReference>
<dbReference type="AlphaFoldDB" id="A0A506K1N8"/>
<dbReference type="EMBL" id="CP072270">
    <property type="protein sequence ID" value="QTK44064.1"/>
    <property type="molecule type" value="Genomic_DNA"/>
</dbReference>
<dbReference type="InterPro" id="IPR027417">
    <property type="entry name" value="P-loop_NTPase"/>
</dbReference>
<dbReference type="InterPro" id="IPR014555">
    <property type="entry name" value="RecF-like"/>
</dbReference>
<sequence>MLHSVIAENYKSLKFIDVDVGTFNVLIGENGAGKSNFLEIIASYSAIIANSFTNEYLQPRGIRVAEHRSIFSCFAKDHSEEIQFIIIEDNGIATKIFITYDENNPYSPLNYELSFLQQSLEDNKKFEVINIKQLEDMSFHKQVIDKVIEKYGSAETMLNLLKGRLDELNGLKETSNSPSIMDEDFDNIVNYLSRMSTLKNIMEEYNRPKDDKNSHFVIYSPELSSLRNFSTESQIEPLGVNGEGLLKLLQVMQKHEPENFGKVCEIVEMFQWVEKIIIESDSKNIEKHIKIIDRFMGSEIDHRSANEGFLFVLFYAALFSSKFTPKCFAVDNIDASLNPKLCRVLVKELIKLAKENDKQAFVTTHNPAILDGLDLHDDEQRLFVVERDDEGATQLRRVGVDDLPKPTRSGQSIKLSESFMRGFLGGLPTNF</sequence>
<reference evidence="3" key="2">
    <citation type="submission" date="2021-03" db="EMBL/GenBank/DDBJ databases">
        <title>Complete genome sequencing of Acinetobacter baumannii.</title>
        <authorList>
            <person name="Yadav B."/>
            <person name="Makwana N."/>
            <person name="Kharat A.S."/>
            <person name="Veeraraghavan B."/>
            <person name="Vijayakumar S."/>
            <person name="Priya M."/>
        </authorList>
    </citation>
    <scope>NUCLEOTIDE SEQUENCE</scope>
    <source>
        <strain evidence="3">KSK6</strain>
    </source>
</reference>
<dbReference type="GO" id="GO:0016887">
    <property type="term" value="F:ATP hydrolysis activity"/>
    <property type="evidence" value="ECO:0007669"/>
    <property type="project" value="InterPro"/>
</dbReference>
<dbReference type="Pfam" id="PF13304">
    <property type="entry name" value="AAA_21"/>
    <property type="match status" value="1"/>
</dbReference>
<dbReference type="RefSeq" id="WP_049580779.1">
    <property type="nucleotide sequence ID" value="NZ_AP031585.1"/>
</dbReference>
<evidence type="ECO:0000313" key="2">
    <source>
        <dbReference type="EMBL" id="NDW41714.1"/>
    </source>
</evidence>
<accession>A0A506K1N8</accession>
<feature type="domain" description="ATPase AAA-type core" evidence="1">
    <location>
        <begin position="23"/>
        <end position="371"/>
    </location>
</feature>
<organism evidence="2 4">
    <name type="scientific">Acinetobacter baumannii</name>
    <dbReference type="NCBI Taxonomy" id="470"/>
    <lineage>
        <taxon>Bacteria</taxon>
        <taxon>Pseudomonadati</taxon>
        <taxon>Pseudomonadota</taxon>
        <taxon>Gammaproteobacteria</taxon>
        <taxon>Moraxellales</taxon>
        <taxon>Moraxellaceae</taxon>
        <taxon>Acinetobacter</taxon>
        <taxon>Acinetobacter calcoaceticus/baumannii complex</taxon>
    </lineage>
</organism>
<reference evidence="2 4" key="1">
    <citation type="submission" date="2020-02" db="EMBL/GenBank/DDBJ databases">
        <title>Whole genome shot-gun sequencing of clinical Carbapenem resistant A. baumannii.</title>
        <authorList>
            <person name="Veeraraghavan B."/>
            <person name="Mathur P."/>
            <person name="Vijayakumar S."/>
            <person name="Vasudevan K."/>
            <person name="Lincy M."/>
            <person name="Kirubananthan A."/>
        </authorList>
    </citation>
    <scope>NUCLEOTIDE SEQUENCE [LARGE SCALE GENOMIC DNA]</scope>
    <source>
        <strain evidence="2 4">SP816</strain>
    </source>
</reference>
<dbReference type="PANTHER" id="PTHR43581:SF4">
    <property type="entry name" value="ATP_GTP PHOSPHATASE"/>
    <property type="match status" value="1"/>
</dbReference>
<gene>
    <name evidence="2" type="ORF">G3N53_11605</name>
    <name evidence="3" type="ORF">J6E47_02995</name>
</gene>
<dbReference type="PANTHER" id="PTHR43581">
    <property type="entry name" value="ATP/GTP PHOSPHATASE"/>
    <property type="match status" value="1"/>
</dbReference>
<evidence type="ECO:0000313" key="4">
    <source>
        <dbReference type="Proteomes" id="UP000470018"/>
    </source>
</evidence>
<dbReference type="PIRSF" id="PIRSF029347">
    <property type="entry name" value="RecF"/>
    <property type="match status" value="1"/>
</dbReference>
<dbReference type="Proteomes" id="UP000470018">
    <property type="component" value="Unassembled WGS sequence"/>
</dbReference>
<protein>
    <submittedName>
        <fullName evidence="2">AAA family ATPase</fullName>
    </submittedName>
</protein>